<comment type="caution">
    <text evidence="1">The sequence shown here is derived from an EMBL/GenBank/DDBJ whole genome shotgun (WGS) entry which is preliminary data.</text>
</comment>
<protein>
    <submittedName>
        <fullName evidence="1">mRNA-degrading endonuclease RelE of RelBE toxin-antitoxin system</fullName>
    </submittedName>
</protein>
<dbReference type="Gene3D" id="3.30.2310.20">
    <property type="entry name" value="RelE-like"/>
    <property type="match status" value="1"/>
</dbReference>
<keyword evidence="1" id="KW-0255">Endonuclease</keyword>
<keyword evidence="1" id="KW-0540">Nuclease</keyword>
<gene>
    <name evidence="1" type="ORF">LV89_00743</name>
</gene>
<evidence type="ECO:0000313" key="2">
    <source>
        <dbReference type="Proteomes" id="UP000245489"/>
    </source>
</evidence>
<dbReference type="InterPro" id="IPR035093">
    <property type="entry name" value="RelE/ParE_toxin_dom_sf"/>
</dbReference>
<sequence>MEYEYQSSFVRDAKKLPKNIKEGIVEIIDNIQSAEQLSDIEGVTKMVGYNNSYRIKVKSIKDFRIGFFLNEDGVIILSRILARKDIYKVFP</sequence>
<reference evidence="1 2" key="1">
    <citation type="submission" date="2018-05" db="EMBL/GenBank/DDBJ databases">
        <title>Genomic Encyclopedia of Archaeal and Bacterial Type Strains, Phase II (KMG-II): from individual species to whole genera.</title>
        <authorList>
            <person name="Goeker M."/>
        </authorList>
    </citation>
    <scope>NUCLEOTIDE SEQUENCE [LARGE SCALE GENOMIC DNA]</scope>
    <source>
        <strain evidence="1 2">DSM 22214</strain>
    </source>
</reference>
<dbReference type="AlphaFoldDB" id="A0A316ED85"/>
<accession>A0A316ED85</accession>
<dbReference type="EMBL" id="QGGO01000003">
    <property type="protein sequence ID" value="PWK28539.1"/>
    <property type="molecule type" value="Genomic_DNA"/>
</dbReference>
<dbReference type="GO" id="GO:0004519">
    <property type="term" value="F:endonuclease activity"/>
    <property type="evidence" value="ECO:0007669"/>
    <property type="project" value="UniProtKB-KW"/>
</dbReference>
<evidence type="ECO:0000313" key="1">
    <source>
        <dbReference type="EMBL" id="PWK28539.1"/>
    </source>
</evidence>
<organism evidence="1 2">
    <name type="scientific">Arcicella aurantiaca</name>
    <dbReference type="NCBI Taxonomy" id="591202"/>
    <lineage>
        <taxon>Bacteria</taxon>
        <taxon>Pseudomonadati</taxon>
        <taxon>Bacteroidota</taxon>
        <taxon>Cytophagia</taxon>
        <taxon>Cytophagales</taxon>
        <taxon>Flectobacillaceae</taxon>
        <taxon>Arcicella</taxon>
    </lineage>
</organism>
<name>A0A316ED85_9BACT</name>
<proteinExistence type="predicted"/>
<keyword evidence="1" id="KW-0378">Hydrolase</keyword>
<keyword evidence="2" id="KW-1185">Reference proteome</keyword>
<dbReference type="RefSeq" id="WP_109741529.1">
    <property type="nucleotide sequence ID" value="NZ_QGGO01000003.1"/>
</dbReference>
<dbReference type="SUPFAM" id="SSF143011">
    <property type="entry name" value="RelE-like"/>
    <property type="match status" value="1"/>
</dbReference>
<dbReference type="OrthoDB" id="5570653at2"/>
<dbReference type="Proteomes" id="UP000245489">
    <property type="component" value="Unassembled WGS sequence"/>
</dbReference>